<dbReference type="AlphaFoldDB" id="A0A414FWG5"/>
<dbReference type="InterPro" id="IPR035959">
    <property type="entry name" value="RutC-like_sf"/>
</dbReference>
<evidence type="ECO:0000256" key="1">
    <source>
        <dbReference type="ARBA" id="ARBA00010552"/>
    </source>
</evidence>
<reference evidence="2 3" key="1">
    <citation type="submission" date="2018-08" db="EMBL/GenBank/DDBJ databases">
        <title>A genome reference for cultivated species of the human gut microbiota.</title>
        <authorList>
            <person name="Zou Y."/>
            <person name="Xue W."/>
            <person name="Luo G."/>
        </authorList>
    </citation>
    <scope>NUCLEOTIDE SEQUENCE [LARGE SCALE GENOMIC DNA]</scope>
    <source>
        <strain evidence="2 3">AM30-5LB</strain>
    </source>
</reference>
<sequence>MSFSPIRIDDDGTFYVSGQLPSDMTVGLKEQTASSLANMDAILSEAGITRDQIRKMSVFTTQIENITEVNEAYAVYFEGVEQLPVRSAFGVTGLVGGALVEVDCMGKTIR</sequence>
<dbReference type="Gene3D" id="3.30.1330.40">
    <property type="entry name" value="RutC-like"/>
    <property type="match status" value="1"/>
</dbReference>
<dbReference type="Proteomes" id="UP000286050">
    <property type="component" value="Unassembled WGS sequence"/>
</dbReference>
<evidence type="ECO:0000313" key="2">
    <source>
        <dbReference type="EMBL" id="RHD55705.1"/>
    </source>
</evidence>
<accession>A0A414FWG5</accession>
<dbReference type="GO" id="GO:0005829">
    <property type="term" value="C:cytosol"/>
    <property type="evidence" value="ECO:0007669"/>
    <property type="project" value="TreeGrafter"/>
</dbReference>
<organism evidence="2 3">
    <name type="scientific">Collinsella intestinalis</name>
    <dbReference type="NCBI Taxonomy" id="147207"/>
    <lineage>
        <taxon>Bacteria</taxon>
        <taxon>Bacillati</taxon>
        <taxon>Actinomycetota</taxon>
        <taxon>Coriobacteriia</taxon>
        <taxon>Coriobacteriales</taxon>
        <taxon>Coriobacteriaceae</taxon>
        <taxon>Collinsella</taxon>
    </lineage>
</organism>
<dbReference type="CDD" id="cd00448">
    <property type="entry name" value="YjgF_YER057c_UK114_family"/>
    <property type="match status" value="1"/>
</dbReference>
<dbReference type="PANTHER" id="PTHR11803">
    <property type="entry name" value="2-IMINOBUTANOATE/2-IMINOPROPANOATE DEAMINASE RIDA"/>
    <property type="match status" value="1"/>
</dbReference>
<dbReference type="RefSeq" id="WP_118272031.1">
    <property type="nucleotide sequence ID" value="NZ_QSJI01000004.1"/>
</dbReference>
<name>A0A414FWG5_9ACTN</name>
<comment type="caution">
    <text evidence="2">The sequence shown here is derived from an EMBL/GenBank/DDBJ whole genome shotgun (WGS) entry which is preliminary data.</text>
</comment>
<dbReference type="SUPFAM" id="SSF55298">
    <property type="entry name" value="YjgF-like"/>
    <property type="match status" value="1"/>
</dbReference>
<dbReference type="InterPro" id="IPR006175">
    <property type="entry name" value="YjgF/YER057c/UK114"/>
</dbReference>
<dbReference type="EMBL" id="QSJI01000004">
    <property type="protein sequence ID" value="RHD55705.1"/>
    <property type="molecule type" value="Genomic_DNA"/>
</dbReference>
<proteinExistence type="inferred from homology"/>
<comment type="similarity">
    <text evidence="1">Belongs to the RutC family.</text>
</comment>
<dbReference type="Pfam" id="PF01042">
    <property type="entry name" value="Ribonuc_L-PSP"/>
    <property type="match status" value="1"/>
</dbReference>
<dbReference type="GO" id="GO:0019239">
    <property type="term" value="F:deaminase activity"/>
    <property type="evidence" value="ECO:0007669"/>
    <property type="project" value="TreeGrafter"/>
</dbReference>
<protein>
    <recommendedName>
        <fullName evidence="4">2-iminobutanoate/2-iminopropanoate deaminase</fullName>
    </recommendedName>
</protein>
<evidence type="ECO:0000313" key="3">
    <source>
        <dbReference type="Proteomes" id="UP000286050"/>
    </source>
</evidence>
<evidence type="ECO:0008006" key="4">
    <source>
        <dbReference type="Google" id="ProtNLM"/>
    </source>
</evidence>
<gene>
    <name evidence="2" type="ORF">DW787_05830</name>
</gene>
<dbReference type="PANTHER" id="PTHR11803:SF58">
    <property type="entry name" value="PROTEIN HMF1-RELATED"/>
    <property type="match status" value="1"/>
</dbReference>